<name>A0ABQ3Q9J2_9ACTN</name>
<keyword evidence="2" id="KW-0472">Membrane</keyword>
<reference evidence="3" key="1">
    <citation type="submission" date="2024-05" db="EMBL/GenBank/DDBJ databases">
        <title>Whole genome shotgun sequence of Streptomyces daghestanicus NBRC 12762.</title>
        <authorList>
            <person name="Komaki H."/>
            <person name="Tamura T."/>
        </authorList>
    </citation>
    <scope>NUCLEOTIDE SEQUENCE</scope>
    <source>
        <strain evidence="3">NBRC 12762</strain>
    </source>
</reference>
<evidence type="ECO:0000313" key="4">
    <source>
        <dbReference type="Proteomes" id="UP001052655"/>
    </source>
</evidence>
<evidence type="ECO:0008006" key="5">
    <source>
        <dbReference type="Google" id="ProtNLM"/>
    </source>
</evidence>
<dbReference type="Proteomes" id="UP001052655">
    <property type="component" value="Unassembled WGS sequence"/>
</dbReference>
<organism evidence="3 4">
    <name type="scientific">Streptomyces daghestanicus</name>
    <dbReference type="NCBI Taxonomy" id="66885"/>
    <lineage>
        <taxon>Bacteria</taxon>
        <taxon>Bacillati</taxon>
        <taxon>Actinomycetota</taxon>
        <taxon>Actinomycetes</taxon>
        <taxon>Kitasatosporales</taxon>
        <taxon>Streptomycetaceae</taxon>
        <taxon>Streptomyces</taxon>
    </lineage>
</organism>
<evidence type="ECO:0000256" key="2">
    <source>
        <dbReference type="SAM" id="Phobius"/>
    </source>
</evidence>
<dbReference type="EMBL" id="BNDX01000016">
    <property type="protein sequence ID" value="GHI33967.1"/>
    <property type="molecule type" value="Genomic_DNA"/>
</dbReference>
<gene>
    <name evidence="3" type="ORF">Sdagh_56970</name>
</gene>
<keyword evidence="2" id="KW-1133">Transmembrane helix</keyword>
<proteinExistence type="predicted"/>
<evidence type="ECO:0000313" key="3">
    <source>
        <dbReference type="EMBL" id="GHI33967.1"/>
    </source>
</evidence>
<feature type="transmembrane region" description="Helical" evidence="2">
    <location>
        <begin position="42"/>
        <end position="60"/>
    </location>
</feature>
<feature type="compositionally biased region" description="Low complexity" evidence="1">
    <location>
        <begin position="66"/>
        <end position="75"/>
    </location>
</feature>
<feature type="region of interest" description="Disordered" evidence="1">
    <location>
        <begin position="66"/>
        <end position="92"/>
    </location>
</feature>
<accession>A0ABQ3Q9J2</accession>
<comment type="caution">
    <text evidence="3">The sequence shown here is derived from an EMBL/GenBank/DDBJ whole genome shotgun (WGS) entry which is preliminary data.</text>
</comment>
<protein>
    <recommendedName>
        <fullName evidence="5">Secreted protein</fullName>
    </recommendedName>
</protein>
<evidence type="ECO:0000256" key="1">
    <source>
        <dbReference type="SAM" id="MobiDB-lite"/>
    </source>
</evidence>
<keyword evidence="2" id="KW-0812">Transmembrane</keyword>
<sequence>MGVAAVVAFGAAVAVGVPVAVALGAAVAVALGVVVAAGRGVAVVLGIVVTVICGLLLRFGRVRAARGASRGPVPGVRYPGSDSGSRYPVFGA</sequence>
<keyword evidence="4" id="KW-1185">Reference proteome</keyword>